<feature type="region of interest" description="Disordered" evidence="1">
    <location>
        <begin position="1"/>
        <end position="24"/>
    </location>
</feature>
<protein>
    <submittedName>
        <fullName evidence="2">Uncharacterized protein</fullName>
    </submittedName>
</protein>
<reference evidence="2 3" key="1">
    <citation type="submission" date="2021-06" db="EMBL/GenBank/DDBJ databases">
        <title>Caerostris extrusa draft genome.</title>
        <authorList>
            <person name="Kono N."/>
            <person name="Arakawa K."/>
        </authorList>
    </citation>
    <scope>NUCLEOTIDE SEQUENCE [LARGE SCALE GENOMIC DNA]</scope>
</reference>
<proteinExistence type="predicted"/>
<name>A0AAV4XRD7_CAEEX</name>
<dbReference type="EMBL" id="BPLR01018184">
    <property type="protein sequence ID" value="GIY97587.1"/>
    <property type="molecule type" value="Genomic_DNA"/>
</dbReference>
<organism evidence="2 3">
    <name type="scientific">Caerostris extrusa</name>
    <name type="common">Bark spider</name>
    <name type="synonym">Caerostris bankana</name>
    <dbReference type="NCBI Taxonomy" id="172846"/>
    <lineage>
        <taxon>Eukaryota</taxon>
        <taxon>Metazoa</taxon>
        <taxon>Ecdysozoa</taxon>
        <taxon>Arthropoda</taxon>
        <taxon>Chelicerata</taxon>
        <taxon>Arachnida</taxon>
        <taxon>Araneae</taxon>
        <taxon>Araneomorphae</taxon>
        <taxon>Entelegynae</taxon>
        <taxon>Araneoidea</taxon>
        <taxon>Araneidae</taxon>
        <taxon>Caerostris</taxon>
    </lineage>
</organism>
<evidence type="ECO:0000313" key="2">
    <source>
        <dbReference type="EMBL" id="GIY97587.1"/>
    </source>
</evidence>
<dbReference type="AlphaFoldDB" id="A0AAV4XRD7"/>
<sequence>MLQQHDRSSSSDNAFTFIRQPQRS</sequence>
<accession>A0AAV4XRD7</accession>
<feature type="compositionally biased region" description="Polar residues" evidence="1">
    <location>
        <begin position="10"/>
        <end position="24"/>
    </location>
</feature>
<keyword evidence="3" id="KW-1185">Reference proteome</keyword>
<gene>
    <name evidence="2" type="ORF">CEXT_324321</name>
</gene>
<evidence type="ECO:0000256" key="1">
    <source>
        <dbReference type="SAM" id="MobiDB-lite"/>
    </source>
</evidence>
<evidence type="ECO:0000313" key="3">
    <source>
        <dbReference type="Proteomes" id="UP001054945"/>
    </source>
</evidence>
<feature type="non-terminal residue" evidence="2">
    <location>
        <position position="24"/>
    </location>
</feature>
<comment type="caution">
    <text evidence="2">The sequence shown here is derived from an EMBL/GenBank/DDBJ whole genome shotgun (WGS) entry which is preliminary data.</text>
</comment>
<dbReference type="Proteomes" id="UP001054945">
    <property type="component" value="Unassembled WGS sequence"/>
</dbReference>